<evidence type="ECO:0000259" key="2">
    <source>
        <dbReference type="Pfam" id="PF20151"/>
    </source>
</evidence>
<dbReference type="Pfam" id="PF20151">
    <property type="entry name" value="DUF6533"/>
    <property type="match status" value="1"/>
</dbReference>
<keyword evidence="1" id="KW-1133">Transmembrane helix</keyword>
<gene>
    <name evidence="3" type="ORF">FIBSPDRAFT_969926</name>
</gene>
<keyword evidence="1" id="KW-0812">Transmembrane</keyword>
<keyword evidence="1" id="KW-0472">Membrane</keyword>
<protein>
    <recommendedName>
        <fullName evidence="2">DUF6533 domain-containing protein</fullName>
    </recommendedName>
</protein>
<dbReference type="AlphaFoldDB" id="A0A167T2C6"/>
<organism evidence="3 4">
    <name type="scientific">Athelia psychrophila</name>
    <dbReference type="NCBI Taxonomy" id="1759441"/>
    <lineage>
        <taxon>Eukaryota</taxon>
        <taxon>Fungi</taxon>
        <taxon>Dikarya</taxon>
        <taxon>Basidiomycota</taxon>
        <taxon>Agaricomycotina</taxon>
        <taxon>Agaricomycetes</taxon>
        <taxon>Agaricomycetidae</taxon>
        <taxon>Atheliales</taxon>
        <taxon>Atheliaceae</taxon>
        <taxon>Athelia</taxon>
    </lineage>
</organism>
<sequence length="314" mass="34483">MSGSSAVVSTALSEMVVGYLFISSSVMYTYDWLLSISEEVEIVSQSSLTWSIAIYFLSRTSQLLYLFLAVVFSEPLANRVNCTALFAGLIINSSVAIASTSFLFFLRVRAVYLQSRTITILFGALWVVTTSVSIVYSALEVRGTERVLHTAHCTNTRIKNNSILVMMTFVHDTMVFLAISCRLAADAMTAGDWRSRVLSIVTGKGLFSLSRSLMKGGQLYYLATTVLFFVNLALMTSLSIHYNWLRHDFICLYLGFTNMMACLIFRSAALGQMENASTQLGLTSTAINVAFQMDVRPLPPGMQLGGASTSNIVA</sequence>
<feature type="transmembrane region" description="Helical" evidence="1">
    <location>
        <begin position="163"/>
        <end position="185"/>
    </location>
</feature>
<feature type="transmembrane region" description="Helical" evidence="1">
    <location>
        <begin position="84"/>
        <end position="106"/>
    </location>
</feature>
<feature type="domain" description="DUF6533" evidence="2">
    <location>
        <begin position="19"/>
        <end position="60"/>
    </location>
</feature>
<dbReference type="EMBL" id="KV418523">
    <property type="protein sequence ID" value="KZP02491.1"/>
    <property type="molecule type" value="Genomic_DNA"/>
</dbReference>
<dbReference type="Proteomes" id="UP000076532">
    <property type="component" value="Unassembled WGS sequence"/>
</dbReference>
<feature type="transmembrane region" description="Helical" evidence="1">
    <location>
        <begin position="219"/>
        <end position="238"/>
    </location>
</feature>
<proteinExistence type="predicted"/>
<evidence type="ECO:0000256" key="1">
    <source>
        <dbReference type="SAM" id="Phobius"/>
    </source>
</evidence>
<dbReference type="OrthoDB" id="3193253at2759"/>
<evidence type="ECO:0000313" key="3">
    <source>
        <dbReference type="EMBL" id="KZP02491.1"/>
    </source>
</evidence>
<name>A0A167T2C6_9AGAM</name>
<feature type="transmembrane region" description="Helical" evidence="1">
    <location>
        <begin position="244"/>
        <end position="265"/>
    </location>
</feature>
<evidence type="ECO:0000313" key="4">
    <source>
        <dbReference type="Proteomes" id="UP000076532"/>
    </source>
</evidence>
<accession>A0A167T2C6</accession>
<reference evidence="3 4" key="1">
    <citation type="journal article" date="2016" name="Mol. Biol. Evol.">
        <title>Comparative Genomics of Early-Diverging Mushroom-Forming Fungi Provides Insights into the Origins of Lignocellulose Decay Capabilities.</title>
        <authorList>
            <person name="Nagy L.G."/>
            <person name="Riley R."/>
            <person name="Tritt A."/>
            <person name="Adam C."/>
            <person name="Daum C."/>
            <person name="Floudas D."/>
            <person name="Sun H."/>
            <person name="Yadav J.S."/>
            <person name="Pangilinan J."/>
            <person name="Larsson K.H."/>
            <person name="Matsuura K."/>
            <person name="Barry K."/>
            <person name="Labutti K."/>
            <person name="Kuo R."/>
            <person name="Ohm R.A."/>
            <person name="Bhattacharya S.S."/>
            <person name="Shirouzu T."/>
            <person name="Yoshinaga Y."/>
            <person name="Martin F.M."/>
            <person name="Grigoriev I.V."/>
            <person name="Hibbett D.S."/>
        </authorList>
    </citation>
    <scope>NUCLEOTIDE SEQUENCE [LARGE SCALE GENOMIC DNA]</scope>
    <source>
        <strain evidence="3 4">CBS 109695</strain>
    </source>
</reference>
<feature type="transmembrane region" description="Helical" evidence="1">
    <location>
        <begin position="118"/>
        <end position="139"/>
    </location>
</feature>
<feature type="transmembrane region" description="Helical" evidence="1">
    <location>
        <begin position="16"/>
        <end position="36"/>
    </location>
</feature>
<feature type="transmembrane region" description="Helical" evidence="1">
    <location>
        <begin position="48"/>
        <end position="72"/>
    </location>
</feature>
<keyword evidence="4" id="KW-1185">Reference proteome</keyword>
<dbReference type="InterPro" id="IPR045340">
    <property type="entry name" value="DUF6533"/>
</dbReference>